<protein>
    <recommendedName>
        <fullName evidence="3">Toprim domain-containing protein</fullName>
    </recommendedName>
</protein>
<dbReference type="GO" id="GO:0008270">
    <property type="term" value="F:zinc ion binding"/>
    <property type="evidence" value="ECO:0007669"/>
    <property type="project" value="InterPro"/>
</dbReference>
<evidence type="ECO:0000313" key="2">
    <source>
        <dbReference type="Proteomes" id="UP000441336"/>
    </source>
</evidence>
<comment type="caution">
    <text evidence="1">The sequence shown here is derived from an EMBL/GenBank/DDBJ whole genome shotgun (WGS) entry which is preliminary data.</text>
</comment>
<dbReference type="EMBL" id="WQKZ01000003">
    <property type="protein sequence ID" value="MVN77827.1"/>
    <property type="molecule type" value="Genomic_DNA"/>
</dbReference>
<organism evidence="1 2">
    <name type="scientific">Hymenobacter ginkgonis</name>
    <dbReference type="NCBI Taxonomy" id="2682976"/>
    <lineage>
        <taxon>Bacteria</taxon>
        <taxon>Pseudomonadati</taxon>
        <taxon>Bacteroidota</taxon>
        <taxon>Cytophagia</taxon>
        <taxon>Cytophagales</taxon>
        <taxon>Hymenobacteraceae</taxon>
        <taxon>Hymenobacter</taxon>
    </lineage>
</organism>
<evidence type="ECO:0000313" key="1">
    <source>
        <dbReference type="EMBL" id="MVN77827.1"/>
    </source>
</evidence>
<dbReference type="CDD" id="cd01029">
    <property type="entry name" value="TOPRIM_primases"/>
    <property type="match status" value="1"/>
</dbReference>
<proteinExistence type="predicted"/>
<dbReference type="SUPFAM" id="SSF57783">
    <property type="entry name" value="Zinc beta-ribbon"/>
    <property type="match status" value="1"/>
</dbReference>
<dbReference type="AlphaFoldDB" id="A0A7K1THB8"/>
<sequence>MHLTSPTPPGLSAKAARAADKQISLLSIMAKLGHAPAGPPAAGGNYWYTSPFRPEEKTPSFVVSEHKNVWVDFGRAPKPGKKAAGGDVLQLIMDLTGFELPLARQTLRAWAADLATPAELALPPAPVGETLTTGKVTFSDVRVEPLQWKPLVEYLVSRGINWPLLQQSGKNLAHLQQIFYRTSTSLREKPYFGLGWKTSAGWEVRNQRFQGTIGGKGLTWLPGREPGVILFEGFMDYLSALTYFKKSSFPQTVLVLNSAALLLEALPQLLEAPVVHWFGDNDQAGERALWLLRQALPPGRLVNHNELYRGYKDFNDFLTRTPPTKPLPPKRAEPSKLSLTATYWLWVVFTDRAPGTPAAEGKKRMCTFYSWTNDATGLEYLRVLRNRLGYQISYYRLCERTTGRQYKILEWAGLYHTQPVKISHETAI</sequence>
<evidence type="ECO:0008006" key="3">
    <source>
        <dbReference type="Google" id="ProtNLM"/>
    </source>
</evidence>
<dbReference type="RefSeq" id="WP_157567218.1">
    <property type="nucleotide sequence ID" value="NZ_WQKZ01000003.1"/>
</dbReference>
<dbReference type="InterPro" id="IPR036977">
    <property type="entry name" value="DNA_primase_Znf_CHC2"/>
</dbReference>
<dbReference type="Proteomes" id="UP000441336">
    <property type="component" value="Unassembled WGS sequence"/>
</dbReference>
<dbReference type="Gene3D" id="3.90.580.10">
    <property type="entry name" value="Zinc finger, CHC2-type domain"/>
    <property type="match status" value="1"/>
</dbReference>
<name>A0A7K1THB8_9BACT</name>
<dbReference type="Gene3D" id="3.40.1360.10">
    <property type="match status" value="1"/>
</dbReference>
<dbReference type="Pfam" id="PF13155">
    <property type="entry name" value="Toprim_2"/>
    <property type="match status" value="1"/>
</dbReference>
<dbReference type="GO" id="GO:0006260">
    <property type="term" value="P:DNA replication"/>
    <property type="evidence" value="ECO:0007669"/>
    <property type="project" value="InterPro"/>
</dbReference>
<keyword evidence="2" id="KW-1185">Reference proteome</keyword>
<reference evidence="1 2" key="1">
    <citation type="submission" date="2019-12" db="EMBL/GenBank/DDBJ databases">
        <title>Hymenobacter sp. HMF4947 Genome sequencing and assembly.</title>
        <authorList>
            <person name="Kang H."/>
            <person name="Cha I."/>
            <person name="Kim H."/>
            <person name="Joh K."/>
        </authorList>
    </citation>
    <scope>NUCLEOTIDE SEQUENCE [LARGE SCALE GENOMIC DNA]</scope>
    <source>
        <strain evidence="1 2">HMF4947</strain>
    </source>
</reference>
<dbReference type="GO" id="GO:0003677">
    <property type="term" value="F:DNA binding"/>
    <property type="evidence" value="ECO:0007669"/>
    <property type="project" value="InterPro"/>
</dbReference>
<gene>
    <name evidence="1" type="ORF">GO988_15960</name>
</gene>
<dbReference type="InterPro" id="IPR034154">
    <property type="entry name" value="TOPRIM_DnaG/twinkle"/>
</dbReference>
<accession>A0A7K1THB8</accession>